<accession>A0A816MQU2</accession>
<dbReference type="Proteomes" id="UP000663834">
    <property type="component" value="Unassembled WGS sequence"/>
</dbReference>
<dbReference type="Proteomes" id="UP000663855">
    <property type="component" value="Unassembled WGS sequence"/>
</dbReference>
<evidence type="ECO:0000313" key="3">
    <source>
        <dbReference type="EMBL" id="CAF1994822.1"/>
    </source>
</evidence>
<dbReference type="Proteomes" id="UP000681967">
    <property type="component" value="Unassembled WGS sequence"/>
</dbReference>
<comment type="caution">
    <text evidence="3">The sequence shown here is derived from an EMBL/GenBank/DDBJ whole genome shotgun (WGS) entry which is preliminary data.</text>
</comment>
<evidence type="ECO:0000313" key="1">
    <source>
        <dbReference type="EMBL" id="CAF1209306.1"/>
    </source>
</evidence>
<evidence type="ECO:0000313" key="6">
    <source>
        <dbReference type="EMBL" id="CAF4024403.1"/>
    </source>
</evidence>
<dbReference type="EMBL" id="CAJNOV010018651">
    <property type="protein sequence ID" value="CAF1623032.1"/>
    <property type="molecule type" value="Genomic_DNA"/>
</dbReference>
<dbReference type="EMBL" id="CAJOBH010005442">
    <property type="protein sequence ID" value="CAF4024403.1"/>
    <property type="molecule type" value="Genomic_DNA"/>
</dbReference>
<gene>
    <name evidence="6" type="ORF">BYL167_LOCUS14968</name>
    <name evidence="2" type="ORF">CJN711_LOCUS38264</name>
    <name evidence="5" type="ORF">GIL414_LOCUS861</name>
    <name evidence="1" type="ORF">KQP761_LOCUS249</name>
    <name evidence="3" type="ORF">MBJ925_LOCUS7961</name>
    <name evidence="4" type="ORF">SMN809_LOCUS766</name>
</gene>
<sequence>MSKLTIKIATPDPDGNLCLDINPNEKLSVTRLISIFPRIGGLKYKNQTTDEWMLVPVVDGYFEPFENWYSDVVYFPVYPVVPGAAAPTTTTITTPTTPSIQQSTCFMEKGEYLLTYSN</sequence>
<evidence type="ECO:0000313" key="7">
    <source>
        <dbReference type="Proteomes" id="UP000663824"/>
    </source>
</evidence>
<dbReference type="Proteomes" id="UP000663824">
    <property type="component" value="Unassembled WGS sequence"/>
</dbReference>
<dbReference type="EMBL" id="CAJNOW010000021">
    <property type="protein sequence ID" value="CAF1209306.1"/>
    <property type="molecule type" value="Genomic_DNA"/>
</dbReference>
<dbReference type="AlphaFoldDB" id="A0A816MQU2"/>
<name>A0A816MQU2_9BILA</name>
<dbReference type="EMBL" id="CAJOBI010000095">
    <property type="protein sequence ID" value="CAF3793470.1"/>
    <property type="molecule type" value="Genomic_DNA"/>
</dbReference>
<evidence type="ECO:0000313" key="2">
    <source>
        <dbReference type="EMBL" id="CAF1623032.1"/>
    </source>
</evidence>
<evidence type="ECO:0000313" key="4">
    <source>
        <dbReference type="EMBL" id="CAF3793470.1"/>
    </source>
</evidence>
<reference evidence="3" key="1">
    <citation type="submission" date="2021-02" db="EMBL/GenBank/DDBJ databases">
        <authorList>
            <person name="Nowell W R."/>
        </authorList>
    </citation>
    <scope>NUCLEOTIDE SEQUENCE</scope>
</reference>
<dbReference type="Proteomes" id="UP000676336">
    <property type="component" value="Unassembled WGS sequence"/>
</dbReference>
<evidence type="ECO:0000313" key="5">
    <source>
        <dbReference type="EMBL" id="CAF3796823.1"/>
    </source>
</evidence>
<dbReference type="EMBL" id="CAJNRE010002843">
    <property type="protein sequence ID" value="CAF1994822.1"/>
    <property type="molecule type" value="Genomic_DNA"/>
</dbReference>
<dbReference type="EMBL" id="CAJOBJ010000121">
    <property type="protein sequence ID" value="CAF3796823.1"/>
    <property type="molecule type" value="Genomic_DNA"/>
</dbReference>
<proteinExistence type="predicted"/>
<organism evidence="3 7">
    <name type="scientific">Rotaria magnacalcarata</name>
    <dbReference type="NCBI Taxonomy" id="392030"/>
    <lineage>
        <taxon>Eukaryota</taxon>
        <taxon>Metazoa</taxon>
        <taxon>Spiralia</taxon>
        <taxon>Gnathifera</taxon>
        <taxon>Rotifera</taxon>
        <taxon>Eurotatoria</taxon>
        <taxon>Bdelloidea</taxon>
        <taxon>Philodinida</taxon>
        <taxon>Philodinidae</taxon>
        <taxon>Rotaria</taxon>
    </lineage>
</organism>
<dbReference type="Proteomes" id="UP000681720">
    <property type="component" value="Unassembled WGS sequence"/>
</dbReference>
<protein>
    <submittedName>
        <fullName evidence="3">Uncharacterized protein</fullName>
    </submittedName>
</protein>
<dbReference type="OrthoDB" id="10368410at2759"/>